<protein>
    <recommendedName>
        <fullName evidence="5">Serine/threonine protein kinase</fullName>
    </recommendedName>
</protein>
<evidence type="ECO:0000256" key="2">
    <source>
        <dbReference type="SAM" id="SignalP"/>
    </source>
</evidence>
<feature type="compositionally biased region" description="Polar residues" evidence="1">
    <location>
        <begin position="154"/>
        <end position="173"/>
    </location>
</feature>
<organism evidence="3 4">
    <name type="scientific">Actinomyces oris</name>
    <dbReference type="NCBI Taxonomy" id="544580"/>
    <lineage>
        <taxon>Bacteria</taxon>
        <taxon>Bacillati</taxon>
        <taxon>Actinomycetota</taxon>
        <taxon>Actinomycetes</taxon>
        <taxon>Actinomycetales</taxon>
        <taxon>Actinomycetaceae</taxon>
        <taxon>Actinomyces</taxon>
    </lineage>
</organism>
<accession>A0AAE4G1Y9</accession>
<dbReference type="EMBL" id="JAMZMH010000009">
    <property type="protein sequence ID" value="MDT0249104.1"/>
    <property type="molecule type" value="Genomic_DNA"/>
</dbReference>
<feature type="compositionally biased region" description="Basic and acidic residues" evidence="1">
    <location>
        <begin position="174"/>
        <end position="216"/>
    </location>
</feature>
<feature type="compositionally biased region" description="Low complexity" evidence="1">
    <location>
        <begin position="79"/>
        <end position="109"/>
    </location>
</feature>
<feature type="compositionally biased region" description="Low complexity" evidence="1">
    <location>
        <begin position="42"/>
        <end position="61"/>
    </location>
</feature>
<evidence type="ECO:0000313" key="3">
    <source>
        <dbReference type="EMBL" id="MDT0249104.1"/>
    </source>
</evidence>
<feature type="region of interest" description="Disordered" evidence="1">
    <location>
        <begin position="33"/>
        <end position="238"/>
    </location>
</feature>
<dbReference type="RefSeq" id="WP_311372886.1">
    <property type="nucleotide sequence ID" value="NZ_JAMZMH010000009.1"/>
</dbReference>
<feature type="compositionally biased region" description="Low complexity" evidence="1">
    <location>
        <begin position="217"/>
        <end position="235"/>
    </location>
</feature>
<gene>
    <name evidence="3" type="ORF">RMW62_08400</name>
</gene>
<comment type="caution">
    <text evidence="3">The sequence shown here is derived from an EMBL/GenBank/DDBJ whole genome shotgun (WGS) entry which is preliminary data.</text>
</comment>
<dbReference type="AlphaFoldDB" id="A0AAE4G1Y9"/>
<evidence type="ECO:0000313" key="4">
    <source>
        <dbReference type="Proteomes" id="UP001180729"/>
    </source>
</evidence>
<sequence>MTIAVRRSGFTIPLSLVVLTSTAMLLAGCQSGGASNANQQGTTGSSSSAKVQSTASAKATSGQKSGHASPRIPSPTGKGAADSSASQPSGSQSRPASPRASEPRPAASGNGAPKALASGNTDAPGRQNGGASKAPQSQGKADDGGKNYAGATQAPRSATPEAQQKPSDQTQAEKQAKKPADTQADKPADKPADAQADKGADKPADAQADKPADKPADAQAPAEPAAPADEQPGQATSFVPDNLVSEKTAMIVSPSGNIGCDLSAHHAGCGVLSYRSNGTYGKDEAGSPKWWFDLSSGGTPQLAGRSEGAFSLDEAFRGGGSSPQVVEYGQSVTFGAWVCSSEETGMTCRNTETGHGVFLSSGRYETF</sequence>
<evidence type="ECO:0000256" key="1">
    <source>
        <dbReference type="SAM" id="MobiDB-lite"/>
    </source>
</evidence>
<dbReference type="Proteomes" id="UP001180729">
    <property type="component" value="Unassembled WGS sequence"/>
</dbReference>
<keyword evidence="2" id="KW-0732">Signal</keyword>
<feature type="chain" id="PRO_5042062425" description="Serine/threonine protein kinase" evidence="2">
    <location>
        <begin position="24"/>
        <end position="367"/>
    </location>
</feature>
<feature type="signal peptide" evidence="2">
    <location>
        <begin position="1"/>
        <end position="23"/>
    </location>
</feature>
<dbReference type="PROSITE" id="PS51257">
    <property type="entry name" value="PROKAR_LIPOPROTEIN"/>
    <property type="match status" value="1"/>
</dbReference>
<reference evidence="3" key="1">
    <citation type="submission" date="2022-06" db="EMBL/GenBank/DDBJ databases">
        <title>Draft Genome Sequences of Three Actinomyces oris Strains, Isolated from Healthy Human Feces.</title>
        <authorList>
            <person name="Ye Y."/>
            <person name="Liu C."/>
            <person name="Zhao J."/>
            <person name="Xu J."/>
            <person name="Huang H."/>
            <person name="Wang B."/>
            <person name="Wei J."/>
            <person name="Jing X."/>
        </authorList>
    </citation>
    <scope>NUCLEOTIDE SEQUENCE</scope>
    <source>
        <strain evidence="3">CNGBCC1803368</strain>
    </source>
</reference>
<name>A0AAE4G1Y9_9ACTO</name>
<proteinExistence type="predicted"/>
<evidence type="ECO:0008006" key="5">
    <source>
        <dbReference type="Google" id="ProtNLM"/>
    </source>
</evidence>